<keyword evidence="2" id="KW-1185">Reference proteome</keyword>
<accession>A0ABM8Q100</accession>
<evidence type="ECO:0008006" key="3">
    <source>
        <dbReference type="Google" id="ProtNLM"/>
    </source>
</evidence>
<evidence type="ECO:0000313" key="2">
    <source>
        <dbReference type="Proteomes" id="UP000789359"/>
    </source>
</evidence>
<name>A0ABM8Q100_9BACT</name>
<proteinExistence type="predicted"/>
<protein>
    <recommendedName>
        <fullName evidence="3">Lipoprotein</fullName>
    </recommendedName>
</protein>
<dbReference type="EMBL" id="CAJHOE010000001">
    <property type="protein sequence ID" value="CAD7286463.1"/>
    <property type="molecule type" value="Genomic_DNA"/>
</dbReference>
<organism evidence="1 2">
    <name type="scientific">Campylobacter suis</name>
    <dbReference type="NCBI Taxonomy" id="2790657"/>
    <lineage>
        <taxon>Bacteria</taxon>
        <taxon>Pseudomonadati</taxon>
        <taxon>Campylobacterota</taxon>
        <taxon>Epsilonproteobacteria</taxon>
        <taxon>Campylobacterales</taxon>
        <taxon>Campylobacteraceae</taxon>
        <taxon>Campylobacter</taxon>
    </lineage>
</organism>
<gene>
    <name evidence="1" type="ORF">LMG8286_00296</name>
</gene>
<evidence type="ECO:0000313" key="1">
    <source>
        <dbReference type="EMBL" id="CAD7286463.1"/>
    </source>
</evidence>
<reference evidence="1 2" key="1">
    <citation type="submission" date="2020-11" db="EMBL/GenBank/DDBJ databases">
        <authorList>
            <person name="Peeters C."/>
        </authorList>
    </citation>
    <scope>NUCLEOTIDE SEQUENCE [LARGE SCALE GENOMIC DNA]</scope>
    <source>
        <strain evidence="1 2">LMG 8286</strain>
    </source>
</reference>
<sequence>MKKILVLALLAVGICSFMGCERNDYQHPMHRANKGG</sequence>
<dbReference type="Proteomes" id="UP000789359">
    <property type="component" value="Unassembled WGS sequence"/>
</dbReference>
<comment type="caution">
    <text evidence="1">The sequence shown here is derived from an EMBL/GenBank/DDBJ whole genome shotgun (WGS) entry which is preliminary data.</text>
</comment>
<dbReference type="PROSITE" id="PS51257">
    <property type="entry name" value="PROKAR_LIPOPROTEIN"/>
    <property type="match status" value="1"/>
</dbReference>